<dbReference type="eggNOG" id="ENOG502T0PR">
    <property type="taxonomic scope" value="Eukaryota"/>
</dbReference>
<gene>
    <name evidence="4" type="primary">20205315</name>
    <name evidence="3" type="ORF">HELRODRAFT_175226</name>
</gene>
<sequence>MLYIKPVAVLFLLIIQFTTSGQQEVPTNVALGAYTYNSSAYYVTDHQSLTGSLAVDGVSDGSLCSLTKPEVLPHWIAVDLGNVFKIFFTILYAGTNGYIIQLWNDLNFFIVGVTNRSLDFHPPVGGTYDLCAQYPGVVASKQVVQLNCSSTTPPARYVILQQPSNSTGYMSVCEWEIYGVPYGRYRTNLLLKKPAMSSSSYFDSYCSDYVAKFVVDGFFDNFIFHCHCSNTKDPRGGGNWFMVDMQGSYCVDYVVLTARDYEGGYDVQIIMNRMENFIIGLTNVSSATSPPVRNTYPWCATWPGLVNPGIKAGLKCNANLPKYRYLIAQASATAGDGYFHVCELEAFEPLDRNSLIWKRQANKLLIGFQFNQLYARSAMDCMHKCQQLGGCDSISFHPASKLCQLNAHTNGYTSLTVDPNWSFYTRKKYSTVSQLETFMLSEPLNLLKRTGLDMVLFH</sequence>
<dbReference type="EMBL" id="KB096864">
    <property type="protein sequence ID" value="ESO00750.1"/>
    <property type="molecule type" value="Genomic_DNA"/>
</dbReference>
<evidence type="ECO:0000313" key="3">
    <source>
        <dbReference type="EMBL" id="ESO00750.1"/>
    </source>
</evidence>
<dbReference type="Proteomes" id="UP000015101">
    <property type="component" value="Unassembled WGS sequence"/>
</dbReference>
<name>T1F916_HELRO</name>
<dbReference type="Gene3D" id="2.60.120.260">
    <property type="entry name" value="Galactose-binding domain-like"/>
    <property type="match status" value="2"/>
</dbReference>
<proteinExistence type="predicted"/>
<accession>T1F916</accession>
<dbReference type="PANTHER" id="PTHR45713">
    <property type="entry name" value="FTP DOMAIN-CONTAINING PROTEIN"/>
    <property type="match status" value="1"/>
</dbReference>
<dbReference type="Pfam" id="PF00024">
    <property type="entry name" value="PAN_1"/>
    <property type="match status" value="1"/>
</dbReference>
<dbReference type="EnsemblMetazoa" id="HelroT175226">
    <property type="protein sequence ID" value="HelroP175226"/>
    <property type="gene ID" value="HelroG175226"/>
</dbReference>
<dbReference type="PANTHER" id="PTHR45713:SF6">
    <property type="entry name" value="F5_8 TYPE C DOMAIN-CONTAINING PROTEIN"/>
    <property type="match status" value="1"/>
</dbReference>
<dbReference type="AlphaFoldDB" id="T1F916"/>
<feature type="signal peptide" evidence="1">
    <location>
        <begin position="1"/>
        <end position="20"/>
    </location>
</feature>
<reference evidence="5" key="1">
    <citation type="submission" date="2012-12" db="EMBL/GenBank/DDBJ databases">
        <authorList>
            <person name="Hellsten U."/>
            <person name="Grimwood J."/>
            <person name="Chapman J.A."/>
            <person name="Shapiro H."/>
            <person name="Aerts A."/>
            <person name="Otillar R.P."/>
            <person name="Terry A.Y."/>
            <person name="Boore J.L."/>
            <person name="Simakov O."/>
            <person name="Marletaz F."/>
            <person name="Cho S.-J."/>
            <person name="Edsinger-Gonzales E."/>
            <person name="Havlak P."/>
            <person name="Kuo D.-H."/>
            <person name="Larsson T."/>
            <person name="Lv J."/>
            <person name="Arendt D."/>
            <person name="Savage R."/>
            <person name="Osoegawa K."/>
            <person name="de Jong P."/>
            <person name="Lindberg D.R."/>
            <person name="Seaver E.C."/>
            <person name="Weisblat D.A."/>
            <person name="Putnam N.H."/>
            <person name="Grigoriev I.V."/>
            <person name="Rokhsar D.S."/>
        </authorList>
    </citation>
    <scope>NUCLEOTIDE SEQUENCE</scope>
</reference>
<dbReference type="InterPro" id="IPR008979">
    <property type="entry name" value="Galactose-bd-like_sf"/>
</dbReference>
<feature type="chain" id="PRO_5010980350" description="Apple domain-containing protein" evidence="1">
    <location>
        <begin position="21"/>
        <end position="458"/>
    </location>
</feature>
<feature type="domain" description="Apple" evidence="2">
    <location>
        <begin position="359"/>
        <end position="426"/>
    </location>
</feature>
<dbReference type="RefSeq" id="XP_009020921.1">
    <property type="nucleotide sequence ID" value="XM_009022673.1"/>
</dbReference>
<reference evidence="3 5" key="2">
    <citation type="journal article" date="2013" name="Nature">
        <title>Insights into bilaterian evolution from three spiralian genomes.</title>
        <authorList>
            <person name="Simakov O."/>
            <person name="Marletaz F."/>
            <person name="Cho S.J."/>
            <person name="Edsinger-Gonzales E."/>
            <person name="Havlak P."/>
            <person name="Hellsten U."/>
            <person name="Kuo D.H."/>
            <person name="Larsson T."/>
            <person name="Lv J."/>
            <person name="Arendt D."/>
            <person name="Savage R."/>
            <person name="Osoegawa K."/>
            <person name="de Jong P."/>
            <person name="Grimwood J."/>
            <person name="Chapman J.A."/>
            <person name="Shapiro H."/>
            <person name="Aerts A."/>
            <person name="Otillar R.P."/>
            <person name="Terry A.Y."/>
            <person name="Boore J.L."/>
            <person name="Grigoriev I.V."/>
            <person name="Lindberg D.R."/>
            <person name="Seaver E.C."/>
            <person name="Weisblat D.A."/>
            <person name="Putnam N.H."/>
            <person name="Rokhsar D.S."/>
        </authorList>
    </citation>
    <scope>NUCLEOTIDE SEQUENCE</scope>
</reference>
<dbReference type="SUPFAM" id="SSF49785">
    <property type="entry name" value="Galactose-binding domain-like"/>
    <property type="match status" value="2"/>
</dbReference>
<evidence type="ECO:0000256" key="1">
    <source>
        <dbReference type="SAM" id="SignalP"/>
    </source>
</evidence>
<dbReference type="Gene3D" id="3.50.4.10">
    <property type="entry name" value="Hepatocyte Growth Factor"/>
    <property type="match status" value="1"/>
</dbReference>
<dbReference type="EMBL" id="AMQM01005177">
    <property type="status" value="NOT_ANNOTATED_CDS"/>
    <property type="molecule type" value="Genomic_DNA"/>
</dbReference>
<dbReference type="CTD" id="20205315"/>
<evidence type="ECO:0000259" key="2">
    <source>
        <dbReference type="Pfam" id="PF00024"/>
    </source>
</evidence>
<dbReference type="InterPro" id="IPR003609">
    <property type="entry name" value="Pan_app"/>
</dbReference>
<organism evidence="4 5">
    <name type="scientific">Helobdella robusta</name>
    <name type="common">Californian leech</name>
    <dbReference type="NCBI Taxonomy" id="6412"/>
    <lineage>
        <taxon>Eukaryota</taxon>
        <taxon>Metazoa</taxon>
        <taxon>Spiralia</taxon>
        <taxon>Lophotrochozoa</taxon>
        <taxon>Annelida</taxon>
        <taxon>Clitellata</taxon>
        <taxon>Hirudinea</taxon>
        <taxon>Rhynchobdellida</taxon>
        <taxon>Glossiphoniidae</taxon>
        <taxon>Helobdella</taxon>
    </lineage>
</organism>
<dbReference type="InParanoid" id="T1F916"/>
<keyword evidence="1" id="KW-0732">Signal</keyword>
<dbReference type="KEGG" id="hro:HELRODRAFT_175226"/>
<evidence type="ECO:0000313" key="4">
    <source>
        <dbReference type="EnsemblMetazoa" id="HelroP175226"/>
    </source>
</evidence>
<dbReference type="HOGENOM" id="CLU_038742_1_0_1"/>
<protein>
    <recommendedName>
        <fullName evidence="2">Apple domain-containing protein</fullName>
    </recommendedName>
</protein>
<dbReference type="SUPFAM" id="SSF57414">
    <property type="entry name" value="Hairpin loop containing domain-like"/>
    <property type="match status" value="1"/>
</dbReference>
<dbReference type="InterPro" id="IPR051941">
    <property type="entry name" value="BG_Antigen-Binding_Lectin"/>
</dbReference>
<keyword evidence="5" id="KW-1185">Reference proteome</keyword>
<dbReference type="GeneID" id="20205315"/>
<reference evidence="4" key="3">
    <citation type="submission" date="2015-06" db="UniProtKB">
        <authorList>
            <consortium name="EnsemblMetazoa"/>
        </authorList>
    </citation>
    <scope>IDENTIFICATION</scope>
</reference>
<evidence type="ECO:0000313" key="5">
    <source>
        <dbReference type="Proteomes" id="UP000015101"/>
    </source>
</evidence>